<evidence type="ECO:0000256" key="1">
    <source>
        <dbReference type="SAM" id="MobiDB-lite"/>
    </source>
</evidence>
<keyword evidence="2" id="KW-0150">Chloroplast</keyword>
<feature type="non-terminal residue" evidence="2">
    <location>
        <position position="1"/>
    </location>
</feature>
<feature type="non-terminal residue" evidence="2">
    <location>
        <position position="309"/>
    </location>
</feature>
<feature type="region of interest" description="Disordered" evidence="1">
    <location>
        <begin position="290"/>
        <end position="309"/>
    </location>
</feature>
<name>A0A160SQZ9_9CARY</name>
<gene>
    <name evidence="2" type="primary">ycf1</name>
</gene>
<geneLocation type="chloroplast" evidence="2"/>
<keyword evidence="2" id="KW-0934">Plastid</keyword>
<accession>A0A160SQZ9</accession>
<protein>
    <submittedName>
        <fullName evidence="2">Yeast cadmium factor 1</fullName>
    </submittedName>
</protein>
<feature type="compositionally biased region" description="Basic residues" evidence="1">
    <location>
        <begin position="290"/>
        <end position="301"/>
    </location>
</feature>
<reference evidence="2" key="1">
    <citation type="journal article" date="2016" name="Am. J. Bot.">
        <title>An integrative approach to understanding the evolution and diversity of Copiapoa (Cactaceae), a threatened endemic genus from Chiles Atacama Desert.</title>
        <authorList>
            <person name="Larridon I."/>
            <person name="Walter H.E."/>
            <person name="Guerrero P.C."/>
            <person name="Duarte M."/>
            <person name="Cisternas M.A."/>
            <person name="Pena Hernandez C."/>
            <person name="Bauters K."/>
            <person name="Asselman P."/>
            <person name="Goetghebeur P."/>
            <person name="Samain M.-S."/>
        </authorList>
    </citation>
    <scope>NUCLEOTIDE SEQUENCE</scope>
</reference>
<sequence>RIGAWIHISTSSNKNTKIEPEPKNCQIVDEFDIHEEGKLFDEKEKARIEKEKKQFWEHKKDIFCKKIEQINLSHQKKNLSHQKKNLFDWMGMNEEILSRPISIDSWFFPEFVLLYNAYKMQPWTIPINFLLANYEQYTENRIQKVTHNDYVVRLLVLKHLETYIKTKTPEKKTRISTHQDFIYMEPKLVHLQMDWENWVEKEDVLRTIDLSVLLLHLQEEKERKGFVLSFLKSGDLYLDIGINSGLIPVSKLLQNGVLIIEPIRLSIHKNNARFIMYQIMGLSSVYRRKQQQSPYSKKRSRDKNNDDLL</sequence>
<organism evidence="2">
    <name type="scientific">Rhipsalis pilocarpa</name>
    <dbReference type="NCBI Taxonomy" id="722846"/>
    <lineage>
        <taxon>Eukaryota</taxon>
        <taxon>Viridiplantae</taxon>
        <taxon>Streptophyta</taxon>
        <taxon>Embryophyta</taxon>
        <taxon>Tracheophyta</taxon>
        <taxon>Spermatophyta</taxon>
        <taxon>Magnoliopsida</taxon>
        <taxon>eudicotyledons</taxon>
        <taxon>Gunneridae</taxon>
        <taxon>Pentapetalae</taxon>
        <taxon>Caryophyllales</taxon>
        <taxon>Cactineae</taxon>
        <taxon>Cactaceae</taxon>
        <taxon>Cactoideae</taxon>
        <taxon>Rhipsalideae</taxon>
        <taxon>Rhipsalis</taxon>
    </lineage>
</organism>
<evidence type="ECO:0000313" key="2">
    <source>
        <dbReference type="EMBL" id="CRX62874.1"/>
    </source>
</evidence>
<dbReference type="EMBL" id="LN868103">
    <property type="protein sequence ID" value="CRX62874.1"/>
    <property type="molecule type" value="Genomic_DNA"/>
</dbReference>
<dbReference type="AlphaFoldDB" id="A0A160SQZ9"/>
<proteinExistence type="predicted"/>